<evidence type="ECO:0000313" key="1">
    <source>
        <dbReference type="EMBL" id="WSB97596.1"/>
    </source>
</evidence>
<evidence type="ECO:0000313" key="2">
    <source>
        <dbReference type="Proteomes" id="UP001348369"/>
    </source>
</evidence>
<dbReference type="EMBL" id="CP109109">
    <property type="protein sequence ID" value="WSB97596.1"/>
    <property type="molecule type" value="Genomic_DNA"/>
</dbReference>
<gene>
    <name evidence="1" type="ORF">OG835_11625</name>
</gene>
<reference evidence="1" key="1">
    <citation type="submission" date="2022-10" db="EMBL/GenBank/DDBJ databases">
        <title>The complete genomes of actinobacterial strains from the NBC collection.</title>
        <authorList>
            <person name="Joergensen T.S."/>
            <person name="Alvarez Arevalo M."/>
            <person name="Sterndorff E.B."/>
            <person name="Faurdal D."/>
            <person name="Vuksanovic O."/>
            <person name="Mourched A.-S."/>
            <person name="Charusanti P."/>
            <person name="Shaw S."/>
            <person name="Blin K."/>
            <person name="Weber T."/>
        </authorList>
    </citation>
    <scope>NUCLEOTIDE SEQUENCE</scope>
    <source>
        <strain evidence="1">NBC 01771</strain>
    </source>
</reference>
<keyword evidence="2" id="KW-1185">Reference proteome</keyword>
<organism evidence="1 2">
    <name type="scientific">Streptomyces scopuliridis</name>
    <dbReference type="NCBI Taxonomy" id="452529"/>
    <lineage>
        <taxon>Bacteria</taxon>
        <taxon>Bacillati</taxon>
        <taxon>Actinomycetota</taxon>
        <taxon>Actinomycetes</taxon>
        <taxon>Kitasatosporales</taxon>
        <taxon>Streptomycetaceae</taxon>
        <taxon>Streptomyces</taxon>
    </lineage>
</organism>
<dbReference type="Proteomes" id="UP001348369">
    <property type="component" value="Chromosome"/>
</dbReference>
<proteinExistence type="predicted"/>
<sequence length="292" mass="32976">MMTDTQAATPTLCRLQLGSELRQLRLNRALTSTQVVRKLLWSPSKLTRLETGENATVEPAEVMALCQIYGVDEETAARLQEYAAVTKTKREWWQATGFRPLLGPGHRAFLGIEASALVVHTYQTEYVPGLLQTADYARVLHRHANDGRPDEEIDSMVELRMTRQRVLVRKPPLKYAAIFSESVLRRQVGGPTVLKAQLARIIEAASAPNVTVQVLPFKMGVHRGMNGAFTTFRFRDDFALKPMVHLEHLADHWLLRRKADVQLYEDTFNDLQTLAPGSQESLSLIKEAMEEL</sequence>
<name>A0ACD4ZIF3_9ACTN</name>
<protein>
    <submittedName>
        <fullName evidence="1">Helix-turn-helix domain-containing protein</fullName>
    </submittedName>
</protein>
<accession>A0ACD4ZIF3</accession>